<keyword evidence="3" id="KW-1185">Reference proteome</keyword>
<reference evidence="2 3" key="1">
    <citation type="journal article" date="2023" name="Mol. Ecol. Resour.">
        <title>Chromosome-level genome assembly of a triploid poplar Populus alba 'Berolinensis'.</title>
        <authorList>
            <person name="Chen S."/>
            <person name="Yu Y."/>
            <person name="Wang X."/>
            <person name="Wang S."/>
            <person name="Zhang T."/>
            <person name="Zhou Y."/>
            <person name="He R."/>
            <person name="Meng N."/>
            <person name="Wang Y."/>
            <person name="Liu W."/>
            <person name="Liu Z."/>
            <person name="Liu J."/>
            <person name="Guo Q."/>
            <person name="Huang H."/>
            <person name="Sederoff R.R."/>
            <person name="Wang G."/>
            <person name="Qu G."/>
            <person name="Chen S."/>
        </authorList>
    </citation>
    <scope>NUCLEOTIDE SEQUENCE [LARGE SCALE GENOMIC DNA]</scope>
    <source>
        <strain evidence="2">SC-2020</strain>
    </source>
</reference>
<dbReference type="EMBL" id="JAQIZT010000018">
    <property type="protein sequence ID" value="KAJ6956837.1"/>
    <property type="molecule type" value="Genomic_DNA"/>
</dbReference>
<evidence type="ECO:0000313" key="2">
    <source>
        <dbReference type="EMBL" id="KAJ6956837.1"/>
    </source>
</evidence>
<proteinExistence type="predicted"/>
<protein>
    <submittedName>
        <fullName evidence="2">Uncharacterized protein</fullName>
    </submittedName>
</protein>
<accession>A0AAD6L9Y5</accession>
<dbReference type="AlphaFoldDB" id="A0AAD6L9Y5"/>
<gene>
    <name evidence="2" type="ORF">NC653_038907</name>
</gene>
<evidence type="ECO:0000313" key="3">
    <source>
        <dbReference type="Proteomes" id="UP001164929"/>
    </source>
</evidence>
<dbReference type="Proteomes" id="UP001164929">
    <property type="component" value="Chromosome 18"/>
</dbReference>
<feature type="region of interest" description="Disordered" evidence="1">
    <location>
        <begin position="38"/>
        <end position="63"/>
    </location>
</feature>
<name>A0AAD6L9Y5_9ROSI</name>
<evidence type="ECO:0000256" key="1">
    <source>
        <dbReference type="SAM" id="MobiDB-lite"/>
    </source>
</evidence>
<sequence length="63" mass="6928">MGRGDFGAGTFVSRSERVNLSNHTNKSKGARFPHKIHWSSTLTSNPPQSQDPYRSIVANNAIT</sequence>
<comment type="caution">
    <text evidence="2">The sequence shown here is derived from an EMBL/GenBank/DDBJ whole genome shotgun (WGS) entry which is preliminary data.</text>
</comment>
<organism evidence="2 3">
    <name type="scientific">Populus alba x Populus x berolinensis</name>
    <dbReference type="NCBI Taxonomy" id="444605"/>
    <lineage>
        <taxon>Eukaryota</taxon>
        <taxon>Viridiplantae</taxon>
        <taxon>Streptophyta</taxon>
        <taxon>Embryophyta</taxon>
        <taxon>Tracheophyta</taxon>
        <taxon>Spermatophyta</taxon>
        <taxon>Magnoliopsida</taxon>
        <taxon>eudicotyledons</taxon>
        <taxon>Gunneridae</taxon>
        <taxon>Pentapetalae</taxon>
        <taxon>rosids</taxon>
        <taxon>fabids</taxon>
        <taxon>Malpighiales</taxon>
        <taxon>Salicaceae</taxon>
        <taxon>Saliceae</taxon>
        <taxon>Populus</taxon>
    </lineage>
</organism>